<gene>
    <name evidence="2" type="ORF">SAMN05660865_00809</name>
</gene>
<dbReference type="Proteomes" id="UP000242850">
    <property type="component" value="Unassembled WGS sequence"/>
</dbReference>
<evidence type="ECO:0000313" key="2">
    <source>
        <dbReference type="EMBL" id="SEF70929.1"/>
    </source>
</evidence>
<keyword evidence="3" id="KW-1185">Reference proteome</keyword>
<dbReference type="InterPro" id="IPR049238">
    <property type="entry name" value="DUF6873"/>
</dbReference>
<feature type="domain" description="DUF6873" evidence="1">
    <location>
        <begin position="19"/>
        <end position="245"/>
    </location>
</feature>
<dbReference type="Pfam" id="PF21778">
    <property type="entry name" value="DUF6873"/>
    <property type="match status" value="1"/>
</dbReference>
<accession>A0A1H5U7H2</accession>
<organism evidence="2 3">
    <name type="scientific">Caloramator fervidus</name>
    <dbReference type="NCBI Taxonomy" id="29344"/>
    <lineage>
        <taxon>Bacteria</taxon>
        <taxon>Bacillati</taxon>
        <taxon>Bacillota</taxon>
        <taxon>Clostridia</taxon>
        <taxon>Eubacteriales</taxon>
        <taxon>Clostridiaceae</taxon>
        <taxon>Caloramator</taxon>
    </lineage>
</organism>
<dbReference type="EMBL" id="FNUK01000008">
    <property type="protein sequence ID" value="SEF70929.1"/>
    <property type="molecule type" value="Genomic_DNA"/>
</dbReference>
<evidence type="ECO:0000259" key="1">
    <source>
        <dbReference type="Pfam" id="PF21778"/>
    </source>
</evidence>
<evidence type="ECO:0000313" key="3">
    <source>
        <dbReference type="Proteomes" id="UP000242850"/>
    </source>
</evidence>
<dbReference type="RefSeq" id="WP_103895806.1">
    <property type="nucleotide sequence ID" value="NZ_FNUK01000008.1"/>
</dbReference>
<dbReference type="OrthoDB" id="1753686at2"/>
<proteinExistence type="predicted"/>
<name>A0A1H5U7H2_9CLOT</name>
<sequence length="254" mass="28591">MEKFIDIPNLPKKDVSLVVVDGRIPKVIEENFYNLNVKIIKTEKIGTYDAISYHPDVMLHHLGKNKIVVAPNVCQKFVYKLEDEGFKIILGKLPVGEKYPSSVLYNVARIGNFAVCNKKYTDEVLLDELYKEKVKIIDVKQGYCKCSICIVNEKSIITSDIGIYKKVINEGLSCLLIRPGYVTLEGLNYGFIGGATGLISKNVLAFYGNIDSHPDGDTIKSFLLNNNVIWRQLYEGSLLDFGTIIPLKEYCIVE</sequence>
<protein>
    <recommendedName>
        <fullName evidence="1">DUF6873 domain-containing protein</fullName>
    </recommendedName>
</protein>
<reference evidence="3" key="1">
    <citation type="submission" date="2016-10" db="EMBL/GenBank/DDBJ databases">
        <authorList>
            <person name="Varghese N."/>
            <person name="Submissions S."/>
        </authorList>
    </citation>
    <scope>NUCLEOTIDE SEQUENCE [LARGE SCALE GENOMIC DNA]</scope>
    <source>
        <strain evidence="3">DSM 5463</strain>
    </source>
</reference>
<dbReference type="AlphaFoldDB" id="A0A1H5U7H2"/>